<feature type="transmembrane region" description="Helical" evidence="3">
    <location>
        <begin position="249"/>
        <end position="266"/>
    </location>
</feature>
<proteinExistence type="predicted"/>
<evidence type="ECO:0000256" key="3">
    <source>
        <dbReference type="SAM" id="Phobius"/>
    </source>
</evidence>
<dbReference type="RefSeq" id="WP_306856165.1">
    <property type="nucleotide sequence ID" value="NZ_CP132968.1"/>
</dbReference>
<name>A0AAQ3GRH2_ANAHA</name>
<keyword evidence="3" id="KW-0812">Transmembrane</keyword>
<evidence type="ECO:0000313" key="5">
    <source>
        <dbReference type="Proteomes" id="UP001243496"/>
    </source>
</evidence>
<keyword evidence="3" id="KW-0472">Membrane</keyword>
<dbReference type="InterPro" id="IPR042002">
    <property type="entry name" value="Sortase_C"/>
</dbReference>
<evidence type="ECO:0000256" key="1">
    <source>
        <dbReference type="ARBA" id="ARBA00022801"/>
    </source>
</evidence>
<evidence type="ECO:0000313" key="4">
    <source>
        <dbReference type="EMBL" id="WMD15346.1"/>
    </source>
</evidence>
<keyword evidence="1" id="KW-0378">Hydrolase</keyword>
<dbReference type="GO" id="GO:0016787">
    <property type="term" value="F:hydrolase activity"/>
    <property type="evidence" value="ECO:0007669"/>
    <property type="project" value="UniProtKB-KW"/>
</dbReference>
<dbReference type="Proteomes" id="UP001243496">
    <property type="component" value="Chromosome"/>
</dbReference>
<dbReference type="Gene3D" id="2.40.260.10">
    <property type="entry name" value="Sortase"/>
    <property type="match status" value="1"/>
</dbReference>
<sequence>MKHRLITIVGWLFLVTSVGLLLYPEIISFIKQKQSDQIAQELEKNTGRRKNDDSLYQKALRYNEKIREDGQKDLKDVWSYQAPPIVLRKEQDTFGYIKIPKMKQKLPLYLGATMENMRKGATIMGQTSLPLGKRDSNCVIAAHRGYQGIPYFRDIEELKIGDLVIIRNPWERLRYKVTKIKVIDPYDTDKILIQKGKDMITLLTCHPYRGHGKYRYLVYCERNHGQKIKKQERTQQSDSSRKTIEEEKWIRYAGIFLLILTGGVWLRKREQGR</sequence>
<dbReference type="InterPro" id="IPR023365">
    <property type="entry name" value="Sortase_dom-sf"/>
</dbReference>
<gene>
    <name evidence="4" type="ORF">RBI15_08120</name>
</gene>
<reference evidence="4" key="1">
    <citation type="submission" date="2023-08" db="EMBL/GenBank/DDBJ databases">
        <title>Complete Genome Sequences of butyrate producing Anaerostipes hadrus strains BA1 and GIF7 isolated from the terminal ileum of a healthy lean male.</title>
        <authorList>
            <person name="Low A."/>
            <person name="Sheludchenko M."/>
            <person name="Cheng H.E."/>
            <person name="Koh X.Q."/>
            <person name="Lee J."/>
        </authorList>
    </citation>
    <scope>NUCLEOTIDE SEQUENCE</scope>
    <source>
        <strain evidence="4">BA1</strain>
    </source>
</reference>
<feature type="active site" description="Acyl-thioester intermediate" evidence="2">
    <location>
        <position position="205"/>
    </location>
</feature>
<feature type="active site" description="Proton donor/acceptor" evidence="2">
    <location>
        <position position="143"/>
    </location>
</feature>
<protein>
    <submittedName>
        <fullName evidence="4">Class C sortase</fullName>
    </submittedName>
</protein>
<dbReference type="CDD" id="cd05827">
    <property type="entry name" value="Sortase_C"/>
    <property type="match status" value="1"/>
</dbReference>
<dbReference type="InterPro" id="IPR005754">
    <property type="entry name" value="Sortase"/>
</dbReference>
<dbReference type="EMBL" id="CP132968">
    <property type="protein sequence ID" value="WMD15346.1"/>
    <property type="molecule type" value="Genomic_DNA"/>
</dbReference>
<dbReference type="GeneID" id="92741349"/>
<evidence type="ECO:0000256" key="2">
    <source>
        <dbReference type="PIRSR" id="PIRSR605754-1"/>
    </source>
</evidence>
<dbReference type="NCBIfam" id="NF033745">
    <property type="entry name" value="class_C_sortase"/>
    <property type="match status" value="1"/>
</dbReference>
<organism evidence="4 5">
    <name type="scientific">Anaerostipes hadrus</name>
    <dbReference type="NCBI Taxonomy" id="649756"/>
    <lineage>
        <taxon>Bacteria</taxon>
        <taxon>Bacillati</taxon>
        <taxon>Bacillota</taxon>
        <taxon>Clostridia</taxon>
        <taxon>Lachnospirales</taxon>
        <taxon>Lachnospiraceae</taxon>
        <taxon>Anaerostipes</taxon>
    </lineage>
</organism>
<keyword evidence="3" id="KW-1133">Transmembrane helix</keyword>
<dbReference type="Pfam" id="PF04203">
    <property type="entry name" value="Sortase"/>
    <property type="match status" value="1"/>
</dbReference>
<dbReference type="NCBIfam" id="TIGR01076">
    <property type="entry name" value="sortase_fam"/>
    <property type="match status" value="1"/>
</dbReference>
<dbReference type="SUPFAM" id="SSF63817">
    <property type="entry name" value="Sortase"/>
    <property type="match status" value="1"/>
</dbReference>
<dbReference type="AlphaFoldDB" id="A0AAQ3GRH2"/>
<accession>A0AAQ3GRH2</accession>